<evidence type="ECO:0000256" key="1">
    <source>
        <dbReference type="SAM" id="MobiDB-lite"/>
    </source>
</evidence>
<accession>K9ZQF5</accession>
<feature type="region of interest" description="Disordered" evidence="1">
    <location>
        <begin position="235"/>
        <end position="259"/>
    </location>
</feature>
<dbReference type="PATRIC" id="fig|272123.3.peg.6212"/>
<dbReference type="AlphaFoldDB" id="K9ZQF5"/>
<dbReference type="OrthoDB" id="200044at2"/>
<feature type="compositionally biased region" description="Polar residues" evidence="1">
    <location>
        <begin position="237"/>
        <end position="251"/>
    </location>
</feature>
<dbReference type="KEGG" id="acy:Anacy_5728"/>
<protein>
    <submittedName>
        <fullName evidence="2">Mobilization protein MobD-like protein</fullName>
    </submittedName>
</protein>
<organism evidence="2 3">
    <name type="scientific">Anabaena cylindrica (strain ATCC 27899 / PCC 7122)</name>
    <dbReference type="NCBI Taxonomy" id="272123"/>
    <lineage>
        <taxon>Bacteria</taxon>
        <taxon>Bacillati</taxon>
        <taxon>Cyanobacteriota</taxon>
        <taxon>Cyanophyceae</taxon>
        <taxon>Nostocales</taxon>
        <taxon>Nostocaceae</taxon>
        <taxon>Anabaena</taxon>
    </lineage>
</organism>
<dbReference type="EMBL" id="CP003660">
    <property type="protein sequence ID" value="AFZ61029.1"/>
    <property type="molecule type" value="Genomic_DNA"/>
</dbReference>
<geneLocation type="plasmid" evidence="2 3">
    <name>pANACY.01</name>
</geneLocation>
<keyword evidence="2" id="KW-0614">Plasmid</keyword>
<dbReference type="RefSeq" id="WP_015217640.1">
    <property type="nucleotide sequence ID" value="NC_019772.1"/>
</dbReference>
<name>K9ZQF5_ANACC</name>
<dbReference type="HOGENOM" id="CLU_058810_0_0_3"/>
<dbReference type="Proteomes" id="UP000010474">
    <property type="component" value="Plasmid pANACY.01"/>
</dbReference>
<keyword evidence="3" id="KW-1185">Reference proteome</keyword>
<reference evidence="3" key="1">
    <citation type="journal article" date="2013" name="Proc. Natl. Acad. Sci. U.S.A.">
        <title>Improving the coverage of the cyanobacterial phylum using diversity-driven genome sequencing.</title>
        <authorList>
            <person name="Shih P.M."/>
            <person name="Wu D."/>
            <person name="Latifi A."/>
            <person name="Axen S.D."/>
            <person name="Fewer D.P."/>
            <person name="Talla E."/>
            <person name="Calteau A."/>
            <person name="Cai F."/>
            <person name="Tandeau de Marsac N."/>
            <person name="Rippka R."/>
            <person name="Herdman M."/>
            <person name="Sivonen K."/>
            <person name="Coursin T."/>
            <person name="Laurent T."/>
            <person name="Goodwin L."/>
            <person name="Nolan M."/>
            <person name="Davenport K.W."/>
            <person name="Han C.S."/>
            <person name="Rubin E.M."/>
            <person name="Eisen J.A."/>
            <person name="Woyke T."/>
            <person name="Gugger M."/>
            <person name="Kerfeld C.A."/>
        </authorList>
    </citation>
    <scope>NUCLEOTIDE SEQUENCE [LARGE SCALE GENOMIC DNA]</scope>
    <source>
        <strain evidence="3">ATCC 27899 / PCC 7122</strain>
    </source>
</reference>
<gene>
    <name evidence="2" type="ordered locus">Anacy_5728</name>
</gene>
<sequence length="259" mass="29616">MATIHFVDGEKGGVGKSLFTRVMVQYCIDNKLVYELVEADQSNPDVGAFYPNNHKIAVFSESERKAYEADEIFNLALTTSVIVNLPAQVYPAVTDWIERNHILEITGKDKVKIHKWFVCSGGYDSVQLFMQSLERFEKKIKHIFVRNFGLCDDWKHVDENKDLKDLIKTYKVAVIDFPKFSYRERNILDAKRINFAAAKDYDELGILGRQRLHSFLKKACEEIEKAKIWNPPAASMTPPSTKVAVTNNNGRITPKKSPI</sequence>
<proteinExistence type="predicted"/>
<evidence type="ECO:0000313" key="2">
    <source>
        <dbReference type="EMBL" id="AFZ61029.1"/>
    </source>
</evidence>
<evidence type="ECO:0000313" key="3">
    <source>
        <dbReference type="Proteomes" id="UP000010474"/>
    </source>
</evidence>